<proteinExistence type="predicted"/>
<reference evidence="1" key="2">
    <citation type="submission" date="2015-03" db="EMBL/GenBank/DDBJ databases">
        <authorList>
            <person name="Chow C.-E.T."/>
            <person name="Winget D.M."/>
            <person name="White R.A.III."/>
            <person name="Hallam S.J."/>
            <person name="Suttle C.A."/>
        </authorList>
    </citation>
    <scope>NUCLEOTIDE SEQUENCE</scope>
    <source>
        <strain evidence="1">Anoxic3_1</strain>
    </source>
</reference>
<organism evidence="1">
    <name type="scientific">uncultured marine virus</name>
    <dbReference type="NCBI Taxonomy" id="186617"/>
    <lineage>
        <taxon>Viruses</taxon>
        <taxon>environmental samples</taxon>
    </lineage>
</organism>
<sequence>MDQFRALPDIRLDIADFIADILRILRSLYVGVFVKVLRLVVFRGQLSPLLFRND</sequence>
<name>A0A0F7L296_9VIRU</name>
<dbReference type="EMBL" id="KR029577">
    <property type="protein sequence ID" value="AKH45965.1"/>
    <property type="molecule type" value="Genomic_DNA"/>
</dbReference>
<evidence type="ECO:0000313" key="1">
    <source>
        <dbReference type="EMBL" id="AKH45965.1"/>
    </source>
</evidence>
<protein>
    <submittedName>
        <fullName evidence="1">Uncharacterized protein</fullName>
    </submittedName>
</protein>
<accession>A0A0F7L296</accession>
<reference evidence="1" key="1">
    <citation type="journal article" date="2015" name="Front. Microbiol.">
        <title>Combining genomic sequencing methods to explore viral diversity and reveal potential virus-host interactions.</title>
        <authorList>
            <person name="Chow C.E."/>
            <person name="Winget D.M."/>
            <person name="White R.A.III."/>
            <person name="Hallam S.J."/>
            <person name="Suttle C.A."/>
        </authorList>
    </citation>
    <scope>NUCLEOTIDE SEQUENCE</scope>
    <source>
        <strain evidence="1">Anoxic3_1</strain>
    </source>
</reference>